<comment type="caution">
    <text evidence="5">The sequence shown here is derived from an EMBL/GenBank/DDBJ whole genome shotgun (WGS) entry which is preliminary data.</text>
</comment>
<dbReference type="EMBL" id="JACIJS010000007">
    <property type="protein sequence ID" value="MBB5516544.1"/>
    <property type="molecule type" value="Genomic_DNA"/>
</dbReference>
<protein>
    <recommendedName>
        <fullName evidence="7">Host specificity protein</fullName>
    </recommendedName>
</protein>
<dbReference type="Pfam" id="PF13550">
    <property type="entry name" value="Phage-tail_3"/>
    <property type="match status" value="1"/>
</dbReference>
<feature type="region of interest" description="Disordered" evidence="1">
    <location>
        <begin position="98"/>
        <end position="119"/>
    </location>
</feature>
<reference evidence="5 6" key="1">
    <citation type="submission" date="2020-08" db="EMBL/GenBank/DDBJ databases">
        <title>Genomic Encyclopedia of Type Strains, Phase IV (KMG-IV): sequencing the most valuable type-strain genomes for metagenomic binning, comparative biology and taxonomic classification.</title>
        <authorList>
            <person name="Goeker M."/>
        </authorList>
    </citation>
    <scope>NUCLEOTIDE SEQUENCE [LARGE SCALE GENOMIC DNA]</scope>
    <source>
        <strain evidence="5 6">DSM 103377</strain>
    </source>
</reference>
<dbReference type="Proteomes" id="UP000553766">
    <property type="component" value="Unassembled WGS sequence"/>
</dbReference>
<feature type="domain" description="Rcc01698-like C-terminal" evidence="4">
    <location>
        <begin position="1064"/>
        <end position="1164"/>
    </location>
</feature>
<organism evidence="5 6">
    <name type="scientific">Rubricella aquisinus</name>
    <dbReference type="NCBI Taxonomy" id="2028108"/>
    <lineage>
        <taxon>Bacteria</taxon>
        <taxon>Pseudomonadati</taxon>
        <taxon>Pseudomonadota</taxon>
        <taxon>Alphaproteobacteria</taxon>
        <taxon>Rhodobacterales</taxon>
        <taxon>Paracoccaceae</taxon>
        <taxon>Rubricella</taxon>
    </lineage>
</organism>
<dbReference type="SUPFAM" id="SSF51445">
    <property type="entry name" value="(Trans)glycosidases"/>
    <property type="match status" value="1"/>
</dbReference>
<evidence type="ECO:0000313" key="6">
    <source>
        <dbReference type="Proteomes" id="UP000553766"/>
    </source>
</evidence>
<feature type="domain" description="Tip attachment protein J" evidence="3">
    <location>
        <begin position="817"/>
        <end position="974"/>
    </location>
</feature>
<dbReference type="InterPro" id="IPR017853">
    <property type="entry name" value="GH"/>
</dbReference>
<dbReference type="InterPro" id="IPR032876">
    <property type="entry name" value="J_dom"/>
</dbReference>
<dbReference type="CDD" id="cd19607">
    <property type="entry name" value="GTA_TIM-barrel-like"/>
    <property type="match status" value="1"/>
</dbReference>
<dbReference type="Gene3D" id="3.20.20.80">
    <property type="entry name" value="Glycosidases"/>
    <property type="match status" value="1"/>
</dbReference>
<name>A0A840X1B8_9RHOB</name>
<dbReference type="InterPro" id="IPR025195">
    <property type="entry name" value="GTA_TIM_dom"/>
</dbReference>
<evidence type="ECO:0000259" key="3">
    <source>
        <dbReference type="Pfam" id="PF13550"/>
    </source>
</evidence>
<proteinExistence type="predicted"/>
<sequence length="1318" mass="142240">MATVILAAAGAAAGSAVGGAFLGLSSAAIGQAIGATIGAGIDQRLTGGAGGSYATERGRVETFRMQGASEGTALPYVAGRMRLPGQLIWSTRFKETATTSSSTTTSTQGGKGGGGGSSATTTTTTYSYSLSFAVALCSGEITRIGRVWADGKRVDLSRITWRMHPGSEKQDADPLIAAVEGLEDAPSYRGTAYLVFEDLELGPYGNRIPQITAEVVRRPQSRLPETDRFFSTSPVEQIAGVCMIPGTGEYTLSDAAQRLIFGPGSYRMMNVNNELGEPDFVASLGALKSELPAVQSSVLVVSWFGDDLRAGHCTVKPKVEQTEFDGAPMPWRAGGITRAMAETVSQTEGRVNFGGTSADGAVVQAINRMRDEGIAVTFYPFLLMDIPGDTSLPDPWSDGTQAAFPWRGRITTNDAPGRAGTADKTPAAAAEVASFMGAAQITDFTIVADGSVTYAGPSGDWGFRRMILHYAHLCVAAGGVDAFCIGSELRGLTQIRDGASSYPFVTALRALAADVRAILGPEVKIGYAADWSEYFGHHPKDGSGDVLYHLDPLWADANIDFVGIDNYMPLSDWRDGEDHADAAWGSLYNPDYLRANVEGGEGFDWYYATPEDRAAQERTPITDAAHGEDHIFRPKDLRNWWGRPHYDRPGGVRSAQPTEWEAEGKPIWFTEYGCPAIDKGTNQPNVFVDAISSESAMPYFSTGARDDFIQYRYLEAMISHWSAEENNPRSKVYDAPMIEMSRAHVWAWDARPWPDFPNRIGEWSDGPNYARGHWISGRLQMAVLGEVVAELCGVAGIGALEATGLHGGVPGFELRDRTSARAALQPLMLGFGFDVMEQEGALRFRMRDGARNFVLDRQEIVANGPLAALERSRAADGEAIHRVQIEHYDADRDYQRGAVEAALPDADRQDGDRSTMPMAMTAAAARSVAARFLAEAQVSGDRISVTVPPTFLQIEAGDILEFDGQRYRVDRIEDADARRIEGARVDPSVYVSRYFPEDLGAQSVPPIAGPVVSRFLDLPLLRGDEVPHAPHVVATSDPWPGPVRVYSSTDNSGYAPNTDVFRAAVMGHTKTPLKPAKAGLWQWASGLEVEVVRGALESRTPRDVLDGANVAAIRAAGGTDWEVFQFQTAELIGKNTWRLDGLLRGQLGTEFVHDAAVPEGAQFVFLDAAAVQIDIPQSARGLERYYRVGPATRTYDEDVFSTVVEASLGVGLRPYAPVHLTARNSGATLDLAWVRRTRVEGDLWDLGDVPLAEEQERYIARLRKDGAVHAEVETTAPSASFDTASSPGFPFDVEVGQISARWGIGAKACNGERSLCPA</sequence>
<evidence type="ECO:0008006" key="7">
    <source>
        <dbReference type="Google" id="ProtNLM"/>
    </source>
</evidence>
<evidence type="ECO:0000259" key="4">
    <source>
        <dbReference type="Pfam" id="PF23666"/>
    </source>
</evidence>
<gene>
    <name evidence="5" type="ORF">FHS89_002575</name>
</gene>
<dbReference type="InterPro" id="IPR056490">
    <property type="entry name" value="Rcc01698_C"/>
</dbReference>
<feature type="domain" description="GTA TIM-barrel-like" evidence="2">
    <location>
        <begin position="461"/>
        <end position="757"/>
    </location>
</feature>
<evidence type="ECO:0000256" key="1">
    <source>
        <dbReference type="SAM" id="MobiDB-lite"/>
    </source>
</evidence>
<dbReference type="Pfam" id="PF13547">
    <property type="entry name" value="GTA_TIM"/>
    <property type="match status" value="1"/>
</dbReference>
<dbReference type="Pfam" id="PF23666">
    <property type="entry name" value="Rcc01698_C"/>
    <property type="match status" value="1"/>
</dbReference>
<dbReference type="RefSeq" id="WP_184012251.1">
    <property type="nucleotide sequence ID" value="NZ_JACIJS010000007.1"/>
</dbReference>
<keyword evidence="6" id="KW-1185">Reference proteome</keyword>
<feature type="compositionally biased region" description="Low complexity" evidence="1">
    <location>
        <begin position="98"/>
        <end position="108"/>
    </location>
</feature>
<evidence type="ECO:0000259" key="2">
    <source>
        <dbReference type="Pfam" id="PF13547"/>
    </source>
</evidence>
<accession>A0A840X1B8</accession>
<evidence type="ECO:0000313" key="5">
    <source>
        <dbReference type="EMBL" id="MBB5516544.1"/>
    </source>
</evidence>